<reference evidence="2 3" key="1">
    <citation type="submission" date="2019-07" db="EMBL/GenBank/DDBJ databases">
        <title>Genomic Encyclopedia of Archaeal and Bacterial Type Strains, Phase II (KMG-II): from individual species to whole genera.</title>
        <authorList>
            <person name="Goeker M."/>
        </authorList>
    </citation>
    <scope>NUCLEOTIDE SEQUENCE [LARGE SCALE GENOMIC DNA]</scope>
    <source>
        <strain evidence="2 3">DSM 21935</strain>
    </source>
</reference>
<feature type="transmembrane region" description="Helical" evidence="1">
    <location>
        <begin position="171"/>
        <end position="193"/>
    </location>
</feature>
<dbReference type="OrthoDB" id="667077at2"/>
<keyword evidence="1" id="KW-0472">Membrane</keyword>
<evidence type="ECO:0008006" key="4">
    <source>
        <dbReference type="Google" id="ProtNLM"/>
    </source>
</evidence>
<gene>
    <name evidence="2" type="ORF">LX73_1052</name>
</gene>
<accession>A0A5D3YKX9</accession>
<keyword evidence="1" id="KW-1133">Transmembrane helix</keyword>
<dbReference type="RefSeq" id="WP_148898426.1">
    <property type="nucleotide sequence ID" value="NZ_VNHY01000002.1"/>
</dbReference>
<organism evidence="2 3">
    <name type="scientific">Fodinibius salinus</name>
    <dbReference type="NCBI Taxonomy" id="860790"/>
    <lineage>
        <taxon>Bacteria</taxon>
        <taxon>Pseudomonadati</taxon>
        <taxon>Balneolota</taxon>
        <taxon>Balneolia</taxon>
        <taxon>Balneolales</taxon>
        <taxon>Balneolaceae</taxon>
        <taxon>Fodinibius</taxon>
    </lineage>
</organism>
<dbReference type="AlphaFoldDB" id="A0A5D3YKX9"/>
<evidence type="ECO:0000313" key="2">
    <source>
        <dbReference type="EMBL" id="TYP93351.1"/>
    </source>
</evidence>
<dbReference type="EMBL" id="VNHY01000002">
    <property type="protein sequence ID" value="TYP93351.1"/>
    <property type="molecule type" value="Genomic_DNA"/>
</dbReference>
<feature type="transmembrane region" description="Helical" evidence="1">
    <location>
        <begin position="100"/>
        <end position="121"/>
    </location>
</feature>
<feature type="transmembrane region" description="Helical" evidence="1">
    <location>
        <begin position="141"/>
        <end position="159"/>
    </location>
</feature>
<name>A0A5D3YKX9_9BACT</name>
<protein>
    <recommendedName>
        <fullName evidence="4">Peptidase M50B-like</fullName>
    </recommendedName>
</protein>
<comment type="caution">
    <text evidence="2">The sequence shown here is derived from an EMBL/GenBank/DDBJ whole genome shotgun (WGS) entry which is preliminary data.</text>
</comment>
<evidence type="ECO:0000313" key="3">
    <source>
        <dbReference type="Proteomes" id="UP000324595"/>
    </source>
</evidence>
<keyword evidence="3" id="KW-1185">Reference proteome</keyword>
<dbReference type="Proteomes" id="UP000324595">
    <property type="component" value="Unassembled WGS sequence"/>
</dbReference>
<feature type="transmembrane region" description="Helical" evidence="1">
    <location>
        <begin position="205"/>
        <end position="227"/>
    </location>
</feature>
<proteinExistence type="predicted"/>
<evidence type="ECO:0000256" key="1">
    <source>
        <dbReference type="SAM" id="Phobius"/>
    </source>
</evidence>
<sequence>MESAQKIASTLKPNLTLKNTVAFTSLLFVLHELHEIAHTAVGRIICGCWGERNFNTWGLCCEGDLTILASIAGPLFTYIMIYIGYYLLSKKYENLPGKKSLGFALVFGSMPFARIFTAMIGGGDELMELEFFLGDYLGDNALWALAIVMVTAILVPALIRAWKSIASSQRLWTFTGFLLLPFIFDVLVVIIGMNKVYQAGVLDQTGLLGSPVIVNLWTLLWVSVLIVTGKELKTLMVPAE</sequence>
<keyword evidence="1" id="KW-0812">Transmembrane</keyword>
<feature type="transmembrane region" description="Helical" evidence="1">
    <location>
        <begin position="66"/>
        <end position="88"/>
    </location>
</feature>